<dbReference type="EMBL" id="KX349318">
    <property type="protein sequence ID" value="AOO17461.1"/>
    <property type="molecule type" value="Genomic_DNA"/>
</dbReference>
<evidence type="ECO:0000256" key="1">
    <source>
        <dbReference type="SAM" id="MobiDB-lite"/>
    </source>
</evidence>
<gene>
    <name evidence="3" type="ORF">RW270310_042</name>
</gene>
<dbReference type="Pfam" id="PF21722">
    <property type="entry name" value="Gly_rich_2"/>
    <property type="match status" value="1"/>
</dbReference>
<evidence type="ECO:0000313" key="3">
    <source>
        <dbReference type="EMBL" id="AOO17461.1"/>
    </source>
</evidence>
<feature type="domain" description="Glycine-rich" evidence="2">
    <location>
        <begin position="81"/>
        <end position="259"/>
    </location>
</feature>
<sequence length="269" mass="26908">MSQLNVGTLNVGTTQFTGDSSTLSTAPATSLTEFMTGTPAANQVVMWNGSAWVPAEMGGRFLGMNVYTSQNGTWNSKSQTGGSGTWTKPAGCNNVLVYVTGGGGGARINDNNYRGGGGGGGATAIKYIDVSAVSSVTATYGAGGSYVRNGGRASSGGTSSFGSYCTATGGQGGQTDPPHQGGPGGNASGGDINIPGGGGEMAHSSNREGGGGSSFWHKAGSSHHYYNNQEEITHGQWGSGGAYGYYSQNSFAYGNSSGGAGVVIVYNYS</sequence>
<evidence type="ECO:0000259" key="2">
    <source>
        <dbReference type="Pfam" id="PF21722"/>
    </source>
</evidence>
<reference evidence="3 4" key="1">
    <citation type="journal article" date="2016" name="Environ. Microbiol.">
        <title>Genomic diversification of marine cyanophages into stable ecotypes.</title>
        <authorList>
            <person name="Marston M.F."/>
            <person name="Martiny J.B."/>
        </authorList>
    </citation>
    <scope>NUCLEOTIDE SEQUENCE [LARGE SCALE GENOMIC DNA]</scope>
    <source>
        <strain evidence="3">RW_27_0310</strain>
    </source>
</reference>
<evidence type="ECO:0000313" key="4">
    <source>
        <dbReference type="Proteomes" id="UP000223325"/>
    </source>
</evidence>
<accession>A0A1D7SUV8</accession>
<proteinExistence type="predicted"/>
<dbReference type="InterPro" id="IPR049304">
    <property type="entry name" value="Gly_rich_dom"/>
</dbReference>
<organism evidence="3 4">
    <name type="scientific">Cyanophage S-RIM12</name>
    <dbReference type="NCBI Taxonomy" id="1278402"/>
    <lineage>
        <taxon>Viruses</taxon>
        <taxon>Duplodnaviria</taxon>
        <taxon>Heunggongvirae</taxon>
        <taxon>Uroviricota</taxon>
        <taxon>Caudoviricetes</taxon>
        <taxon>Pantevenvirales</taxon>
        <taxon>Kyanoviridae</taxon>
        <taxon>Brizovirus</taxon>
        <taxon>Brizovirus syn33</taxon>
    </lineage>
</organism>
<name>A0A1D7SUV8_9CAUD</name>
<protein>
    <submittedName>
        <fullName evidence="3">Tail fiber assembly protein</fullName>
    </submittedName>
</protein>
<dbReference type="Proteomes" id="UP000223325">
    <property type="component" value="Segment"/>
</dbReference>
<feature type="region of interest" description="Disordered" evidence="1">
    <location>
        <begin position="165"/>
        <end position="216"/>
    </location>
</feature>